<evidence type="ECO:0000313" key="3">
    <source>
        <dbReference type="Proteomes" id="UP000694387"/>
    </source>
</evidence>
<reference evidence="2 3" key="1">
    <citation type="journal article" date="2020" name="Nat. Commun.">
        <title>Donkey genomes provide new insights into domestication and selection for coat color.</title>
        <authorList>
            <person name="Wang"/>
            <person name="C."/>
            <person name="Li"/>
            <person name="H."/>
            <person name="Guo"/>
            <person name="Y."/>
            <person name="Huang"/>
            <person name="J."/>
            <person name="Sun"/>
            <person name="Y."/>
            <person name="Min"/>
            <person name="J."/>
            <person name="Wang"/>
            <person name="J."/>
            <person name="Fang"/>
            <person name="X."/>
            <person name="Zhao"/>
            <person name="Z."/>
            <person name="Wang"/>
            <person name="S."/>
            <person name="Zhang"/>
            <person name="Y."/>
            <person name="Liu"/>
            <person name="Q."/>
            <person name="Jiang"/>
            <person name="Q."/>
            <person name="Wang"/>
            <person name="X."/>
            <person name="Guo"/>
            <person name="Y."/>
            <person name="Yang"/>
            <person name="C."/>
            <person name="Wang"/>
            <person name="Y."/>
            <person name="Tian"/>
            <person name="F."/>
            <person name="Zhuang"/>
            <person name="G."/>
            <person name="Fan"/>
            <person name="Y."/>
            <person name="Gao"/>
            <person name="Q."/>
            <person name="Li"/>
            <person name="Y."/>
            <person name="Ju"/>
            <person name="Z."/>
            <person name="Li"/>
            <person name="J."/>
            <person name="Li"/>
            <person name="R."/>
            <person name="Hou"/>
            <person name="M."/>
            <person name="Yang"/>
            <person name="G."/>
            <person name="Liu"/>
            <person name="G."/>
            <person name="Liu"/>
            <person name="W."/>
            <person name="Guo"/>
            <person name="J."/>
            <person name="Pan"/>
            <person name="S."/>
            <person name="Fan"/>
            <person name="G."/>
            <person name="Zhang"/>
            <person name="W."/>
            <person name="Zhang"/>
            <person name="R."/>
            <person name="Yu"/>
            <person name="J."/>
            <person name="Zhang"/>
            <person name="X."/>
            <person name="Yin"/>
            <person name="Q."/>
            <person name="Ji"/>
            <person name="C."/>
            <person name="Jin"/>
            <person name="Y."/>
            <person name="Yue"/>
            <person name="G."/>
            <person name="Liu"/>
            <person name="M."/>
            <person name="Xu"/>
            <person name="J."/>
            <person name="Liu"/>
            <person name="S."/>
            <person name="Jordana"/>
            <person name="J."/>
            <person name="Noce"/>
            <person name="A."/>
            <person name="Amills"/>
            <person name="M."/>
            <person name="Wu"/>
            <person name="D.D."/>
            <person name="Li"/>
            <person name="S."/>
            <person name="Zhou"/>
            <person name="X. and Zhong"/>
            <person name="J."/>
        </authorList>
    </citation>
    <scope>NUCLEOTIDE SEQUENCE [LARGE SCALE GENOMIC DNA]</scope>
</reference>
<dbReference type="PANTHER" id="PTHR46747">
    <property type="entry name" value="ALPHA-PROTEIN KINASE 1"/>
    <property type="match status" value="1"/>
</dbReference>
<accession>A0A9L0I583</accession>
<dbReference type="GO" id="GO:0004674">
    <property type="term" value="F:protein serine/threonine kinase activity"/>
    <property type="evidence" value="ECO:0007669"/>
    <property type="project" value="InterPro"/>
</dbReference>
<dbReference type="Ensembl" id="ENSEAST00005068143.1">
    <property type="protein sequence ID" value="ENSEASP00005035249.1"/>
    <property type="gene ID" value="ENSEASG00005005579.2"/>
</dbReference>
<dbReference type="AlphaFoldDB" id="A0A9L0I583"/>
<feature type="region of interest" description="Disordered" evidence="1">
    <location>
        <begin position="158"/>
        <end position="193"/>
    </location>
</feature>
<dbReference type="Proteomes" id="UP000694387">
    <property type="component" value="Chromosome 3"/>
</dbReference>
<dbReference type="GO" id="GO:0045087">
    <property type="term" value="P:innate immune response"/>
    <property type="evidence" value="ECO:0007669"/>
    <property type="project" value="TreeGrafter"/>
</dbReference>
<dbReference type="GO" id="GO:0005929">
    <property type="term" value="C:cilium"/>
    <property type="evidence" value="ECO:0007669"/>
    <property type="project" value="TreeGrafter"/>
</dbReference>
<protein>
    <submittedName>
        <fullName evidence="2">Alpha kinase 1</fullName>
    </submittedName>
</protein>
<dbReference type="GO" id="GO:0048029">
    <property type="term" value="F:monosaccharide binding"/>
    <property type="evidence" value="ECO:0007669"/>
    <property type="project" value="TreeGrafter"/>
</dbReference>
<reference evidence="2" key="3">
    <citation type="submission" date="2025-09" db="UniProtKB">
        <authorList>
            <consortium name="Ensembl"/>
        </authorList>
    </citation>
    <scope>IDENTIFICATION</scope>
</reference>
<keyword evidence="3" id="KW-1185">Reference proteome</keyword>
<proteinExistence type="predicted"/>
<name>A0A9L0I583_EQUAS</name>
<organism evidence="2 3">
    <name type="scientific">Equus asinus</name>
    <name type="common">Donkey</name>
    <name type="synonym">Equus africanus asinus</name>
    <dbReference type="NCBI Taxonomy" id="9793"/>
    <lineage>
        <taxon>Eukaryota</taxon>
        <taxon>Metazoa</taxon>
        <taxon>Chordata</taxon>
        <taxon>Craniata</taxon>
        <taxon>Vertebrata</taxon>
        <taxon>Euteleostomi</taxon>
        <taxon>Mammalia</taxon>
        <taxon>Eutheria</taxon>
        <taxon>Laurasiatheria</taxon>
        <taxon>Perissodactyla</taxon>
        <taxon>Equidae</taxon>
        <taxon>Equus</taxon>
    </lineage>
</organism>
<dbReference type="GeneTree" id="ENSGT00940000159753"/>
<dbReference type="PANTHER" id="PTHR46747:SF1">
    <property type="entry name" value="ALPHA-PROTEIN KINASE 1"/>
    <property type="match status" value="1"/>
</dbReference>
<evidence type="ECO:0000256" key="1">
    <source>
        <dbReference type="SAM" id="MobiDB-lite"/>
    </source>
</evidence>
<evidence type="ECO:0000313" key="2">
    <source>
        <dbReference type="Ensembl" id="ENSEASP00005035249.1"/>
    </source>
</evidence>
<reference evidence="2" key="2">
    <citation type="submission" date="2025-08" db="UniProtKB">
        <authorList>
            <consortium name="Ensembl"/>
        </authorList>
    </citation>
    <scope>IDENTIFICATION</scope>
</reference>
<dbReference type="InterPro" id="IPR043529">
    <property type="entry name" value="ALPK1"/>
</dbReference>
<dbReference type="GO" id="GO:0002753">
    <property type="term" value="P:cytoplasmic pattern recognition receptor signaling pathway"/>
    <property type="evidence" value="ECO:0007669"/>
    <property type="project" value="TreeGrafter"/>
</dbReference>
<sequence>MNNQKAVVVLLQECKQILDQLLLEASDVSEVDKSEDQRCRASLPSELRTLIQEAKEMKWPFVPEKWQYKQAVGPEDKTNLQDVIGAGLQPLLAALRASILARDGTTAAAIVFLSDRLLYGLDASRPLLQVAQGLHRLQPAAPVAPQLVIRQARVSINAGSAAPRPPGRAGPGGSPAPRAQRPRREARGASEPGALEKIVKGCGKY</sequence>
<gene>
    <name evidence="2" type="primary">ALPK1</name>
</gene>